<sequence>MAKLKTHSFIALIISAFLLLAACIAFAVGVSKYLETQGKTMDTVTPHLCTVANTTFNCYSYDDTNWCESTWYLECINPLDAINRNATIYHFNTQARLKYRMDTYTQNTSFIAFLYNDKNEAMWVPVDGAYATSLLSTTISCVIFLTIIMSISAAAVAHTTKNGCGGGYQGQSDASNTLNMGIPIPIILAAM</sequence>
<accession>A0A8F8KM45</accession>
<name>A0A8F8KM45_9VIRU</name>
<gene>
    <name evidence="1" type="ORF">KOM_12_404</name>
</gene>
<evidence type="ECO:0000313" key="1">
    <source>
        <dbReference type="EMBL" id="QYA18672.1"/>
    </source>
</evidence>
<dbReference type="PROSITE" id="PS51257">
    <property type="entry name" value="PROKAR_LIPOPROTEIN"/>
    <property type="match status" value="1"/>
</dbReference>
<organism evidence="1">
    <name type="scientific">Clandestinovirus</name>
    <dbReference type="NCBI Taxonomy" id="2831644"/>
    <lineage>
        <taxon>Viruses</taxon>
    </lineage>
</organism>
<reference evidence="1" key="1">
    <citation type="submission" date="2021-06" db="EMBL/GenBank/DDBJ databases">
        <authorList>
            <person name="Rolland C."/>
        </authorList>
    </citation>
    <scope>NUCLEOTIDE SEQUENCE</scope>
    <source>
        <strain evidence="1">347.936635</strain>
    </source>
</reference>
<dbReference type="EMBL" id="MZ420154">
    <property type="protein sequence ID" value="QYA18672.1"/>
    <property type="molecule type" value="Genomic_DNA"/>
</dbReference>
<protein>
    <submittedName>
        <fullName evidence="1">Uncharacterized protein</fullName>
    </submittedName>
</protein>
<proteinExistence type="predicted"/>